<organism evidence="2 3">
    <name type="scientific">Amycolatopsis pigmentata</name>
    <dbReference type="NCBI Taxonomy" id="450801"/>
    <lineage>
        <taxon>Bacteria</taxon>
        <taxon>Bacillati</taxon>
        <taxon>Actinomycetota</taxon>
        <taxon>Actinomycetes</taxon>
        <taxon>Pseudonocardiales</taxon>
        <taxon>Pseudonocardiaceae</taxon>
        <taxon>Amycolatopsis</taxon>
    </lineage>
</organism>
<evidence type="ECO:0000313" key="3">
    <source>
        <dbReference type="Proteomes" id="UP001597417"/>
    </source>
</evidence>
<evidence type="ECO:0000256" key="1">
    <source>
        <dbReference type="SAM" id="MobiDB-lite"/>
    </source>
</evidence>
<sequence length="205" mass="20940">MRHGRVVFVAAVVLAGVTGCANRPNNLETYYQKPESSPTASASAPAPASPPARVQASVPAQADAVAQQVTDAVLTQSDLAREGVRPATDRAANGACFNAVPAGDPRGASWRYSSGSTLTQQVTGYLDKLATDVLGQVQCEGQKLTLTLPQGATAERGWCQNSTCTVLLATGHVLSGLQVNATSSSRAADAVKALAPIAAGKLPSN</sequence>
<evidence type="ECO:0008006" key="4">
    <source>
        <dbReference type="Google" id="ProtNLM"/>
    </source>
</evidence>
<dbReference type="RefSeq" id="WP_378264381.1">
    <property type="nucleotide sequence ID" value="NZ_JBHUKR010000006.1"/>
</dbReference>
<evidence type="ECO:0000313" key="2">
    <source>
        <dbReference type="EMBL" id="MFD2417041.1"/>
    </source>
</evidence>
<accession>A0ABW5FSP7</accession>
<feature type="compositionally biased region" description="Low complexity" evidence="1">
    <location>
        <begin position="36"/>
        <end position="59"/>
    </location>
</feature>
<protein>
    <recommendedName>
        <fullName evidence="4">DUF3558 domain-containing protein</fullName>
    </recommendedName>
</protein>
<dbReference type="Proteomes" id="UP001597417">
    <property type="component" value="Unassembled WGS sequence"/>
</dbReference>
<feature type="region of interest" description="Disordered" evidence="1">
    <location>
        <begin position="29"/>
        <end position="59"/>
    </location>
</feature>
<proteinExistence type="predicted"/>
<dbReference type="PROSITE" id="PS51257">
    <property type="entry name" value="PROKAR_LIPOPROTEIN"/>
    <property type="match status" value="1"/>
</dbReference>
<reference evidence="3" key="1">
    <citation type="journal article" date="2019" name="Int. J. Syst. Evol. Microbiol.">
        <title>The Global Catalogue of Microorganisms (GCM) 10K type strain sequencing project: providing services to taxonomists for standard genome sequencing and annotation.</title>
        <authorList>
            <consortium name="The Broad Institute Genomics Platform"/>
            <consortium name="The Broad Institute Genome Sequencing Center for Infectious Disease"/>
            <person name="Wu L."/>
            <person name="Ma J."/>
        </authorList>
    </citation>
    <scope>NUCLEOTIDE SEQUENCE [LARGE SCALE GENOMIC DNA]</scope>
    <source>
        <strain evidence="3">CGMCC 4.7645</strain>
    </source>
</reference>
<gene>
    <name evidence="2" type="ORF">ACFSXZ_11980</name>
</gene>
<keyword evidence="3" id="KW-1185">Reference proteome</keyword>
<comment type="caution">
    <text evidence="2">The sequence shown here is derived from an EMBL/GenBank/DDBJ whole genome shotgun (WGS) entry which is preliminary data.</text>
</comment>
<dbReference type="EMBL" id="JBHUKR010000006">
    <property type="protein sequence ID" value="MFD2417041.1"/>
    <property type="molecule type" value="Genomic_DNA"/>
</dbReference>
<name>A0ABW5FSP7_9PSEU</name>